<dbReference type="RefSeq" id="XP_070437216.1">
    <property type="nucleotide sequence ID" value="XM_070581115.1"/>
</dbReference>
<reference evidence="2" key="1">
    <citation type="submission" date="2025-08" db="UniProtKB">
        <authorList>
            <consortium name="RefSeq"/>
        </authorList>
    </citation>
    <scope>IDENTIFICATION</scope>
    <source>
        <tissue evidence="2">Blood</tissue>
    </source>
</reference>
<dbReference type="Proteomes" id="UP001652662">
    <property type="component" value="Chromosome 17"/>
</dbReference>
<name>A0ABM4L9W0_EQUPR</name>
<evidence type="ECO:0000313" key="1">
    <source>
        <dbReference type="Proteomes" id="UP001652662"/>
    </source>
</evidence>
<evidence type="ECO:0000313" key="2">
    <source>
        <dbReference type="RefSeq" id="XP_070437216.1"/>
    </source>
</evidence>
<proteinExistence type="predicted"/>
<dbReference type="GeneID" id="139076751"/>
<gene>
    <name evidence="2" type="primary">LOC139076751</name>
</gene>
<accession>A0ABM4L9W0</accession>
<sequence length="222" mass="24740">MACSTPPQLESTLRIFTQDWYPSSPPPSRPGYSVCPAPTDAGCPPRVQRASGLVNTWRCWEGGMPREGMGAPRLTPRLILCISSIRLVPSCNLYNKPLTILKLSPKESGLQNQADPAPPATRHRVWSPFYRDCRHLPKASSSSSRHPWQRLGRTHAALMPIADSWEVGKTQAWEWSSVDICALYVQIHPTEAYRVLGILLHALPWLCHLTLSTLLPLVDSES</sequence>
<keyword evidence="1" id="KW-1185">Reference proteome</keyword>
<protein>
    <submittedName>
        <fullName evidence="2">Uncharacterized protein isoform X2</fullName>
    </submittedName>
</protein>
<organism evidence="1 2">
    <name type="scientific">Equus przewalskii</name>
    <name type="common">Przewalski's horse</name>
    <name type="synonym">Equus caballus przewalskii</name>
    <dbReference type="NCBI Taxonomy" id="9798"/>
    <lineage>
        <taxon>Eukaryota</taxon>
        <taxon>Metazoa</taxon>
        <taxon>Chordata</taxon>
        <taxon>Craniata</taxon>
        <taxon>Vertebrata</taxon>
        <taxon>Euteleostomi</taxon>
        <taxon>Mammalia</taxon>
        <taxon>Eutheria</taxon>
        <taxon>Laurasiatheria</taxon>
        <taxon>Perissodactyla</taxon>
        <taxon>Equidae</taxon>
        <taxon>Equus</taxon>
    </lineage>
</organism>